<keyword evidence="1" id="KW-0813">Transport</keyword>
<dbReference type="GO" id="GO:0005506">
    <property type="term" value="F:iron ion binding"/>
    <property type="evidence" value="ECO:0007669"/>
    <property type="project" value="InterPro"/>
</dbReference>
<sequence>MRSGLSRAGLVPASFVAIALLAGLGTVSAAQDPIGDRQDAMDDIGRAMKTASTIAKGSADSYDAAAAGKAMQTIASAAAELHTLFPADSQTGGDTRASPKIWENMADFDAHITKLEEAAKAGVAAAPGGLAAFAPAVQAVGATCSSCHDLYRLRKS</sequence>
<comment type="PTM">
    <text evidence="7">Binds 1 heme group per subunit.</text>
</comment>
<dbReference type="InterPro" id="IPR010980">
    <property type="entry name" value="Cyt_c/b562"/>
</dbReference>
<protein>
    <submittedName>
        <fullName evidence="9">Cytochrome c556</fullName>
    </submittedName>
</protein>
<dbReference type="SUPFAM" id="SSF47175">
    <property type="entry name" value="Cytochromes"/>
    <property type="match status" value="1"/>
</dbReference>
<feature type="chain" id="PRO_5013291831" evidence="8">
    <location>
        <begin position="30"/>
        <end position="156"/>
    </location>
</feature>
<evidence type="ECO:0000256" key="2">
    <source>
        <dbReference type="ARBA" id="ARBA00022617"/>
    </source>
</evidence>
<feature type="binding site" description="covalent" evidence="7">
    <location>
        <position position="144"/>
    </location>
    <ligand>
        <name>heme c</name>
        <dbReference type="ChEBI" id="CHEBI:61717"/>
    </ligand>
</feature>
<dbReference type="PIRSF" id="PIRSF000027">
    <property type="entry name" value="Cytc_c_prime"/>
    <property type="match status" value="1"/>
</dbReference>
<dbReference type="InterPro" id="IPR002321">
    <property type="entry name" value="Cyt_c_II"/>
</dbReference>
<dbReference type="OrthoDB" id="9811729at2"/>
<dbReference type="AlphaFoldDB" id="A0A1M7ZR84"/>
<evidence type="ECO:0000313" key="9">
    <source>
        <dbReference type="EMBL" id="SHO67410.1"/>
    </source>
</evidence>
<evidence type="ECO:0000313" key="10">
    <source>
        <dbReference type="Proteomes" id="UP000186406"/>
    </source>
</evidence>
<dbReference type="PROSITE" id="PS51009">
    <property type="entry name" value="CYTCII"/>
    <property type="match status" value="1"/>
</dbReference>
<name>A0A1M7ZR84_9HYPH</name>
<gene>
    <name evidence="9" type="ORF">SAMN02745172_04088</name>
</gene>
<reference evidence="9 10" key="1">
    <citation type="submission" date="2016-12" db="EMBL/GenBank/DDBJ databases">
        <authorList>
            <person name="Song W.-J."/>
            <person name="Kurnit D.M."/>
        </authorList>
    </citation>
    <scope>NUCLEOTIDE SEQUENCE [LARGE SCALE GENOMIC DNA]</scope>
    <source>
        <strain evidence="9 10">DSM 19599</strain>
    </source>
</reference>
<feature type="binding site" description="covalent" evidence="7">
    <location>
        <position position="147"/>
    </location>
    <ligand>
        <name>heme c</name>
        <dbReference type="ChEBI" id="CHEBI:61717"/>
    </ligand>
</feature>
<dbReference type="Gene3D" id="1.20.120.10">
    <property type="entry name" value="Cytochrome c/b562"/>
    <property type="match status" value="1"/>
</dbReference>
<dbReference type="GO" id="GO:0020037">
    <property type="term" value="F:heme binding"/>
    <property type="evidence" value="ECO:0007669"/>
    <property type="project" value="InterPro"/>
</dbReference>
<evidence type="ECO:0000256" key="8">
    <source>
        <dbReference type="SAM" id="SignalP"/>
    </source>
</evidence>
<dbReference type="Proteomes" id="UP000186406">
    <property type="component" value="Unassembled WGS sequence"/>
</dbReference>
<keyword evidence="2 7" id="KW-0349">Heme</keyword>
<dbReference type="EMBL" id="FRXO01000013">
    <property type="protein sequence ID" value="SHO67410.1"/>
    <property type="molecule type" value="Genomic_DNA"/>
</dbReference>
<proteinExistence type="predicted"/>
<feature type="binding site" description="axial binding residue" evidence="6">
    <location>
        <position position="148"/>
    </location>
    <ligand>
        <name>heme c</name>
        <dbReference type="ChEBI" id="CHEBI:61717"/>
    </ligand>
    <ligandPart>
        <name>Fe</name>
        <dbReference type="ChEBI" id="CHEBI:18248"/>
    </ligandPart>
</feature>
<keyword evidence="5 6" id="KW-0408">Iron</keyword>
<evidence type="ECO:0000256" key="4">
    <source>
        <dbReference type="ARBA" id="ARBA00022982"/>
    </source>
</evidence>
<dbReference type="InterPro" id="IPR012127">
    <property type="entry name" value="Cyt_c_prime"/>
</dbReference>
<evidence type="ECO:0000256" key="7">
    <source>
        <dbReference type="PIRSR" id="PIRSR000027-2"/>
    </source>
</evidence>
<keyword evidence="3 6" id="KW-0479">Metal-binding</keyword>
<dbReference type="Pfam" id="PF01322">
    <property type="entry name" value="Cytochrom_C_2"/>
    <property type="match status" value="1"/>
</dbReference>
<feature type="signal peptide" evidence="8">
    <location>
        <begin position="1"/>
        <end position="29"/>
    </location>
</feature>
<dbReference type="PRINTS" id="PR00608">
    <property type="entry name" value="CYTCHROMECII"/>
</dbReference>
<dbReference type="GO" id="GO:0022900">
    <property type="term" value="P:electron transport chain"/>
    <property type="evidence" value="ECO:0007669"/>
    <property type="project" value="InterPro"/>
</dbReference>
<dbReference type="GO" id="GO:0009055">
    <property type="term" value="F:electron transfer activity"/>
    <property type="evidence" value="ECO:0007669"/>
    <property type="project" value="InterPro"/>
</dbReference>
<keyword evidence="4" id="KW-0249">Electron transport</keyword>
<evidence type="ECO:0000256" key="1">
    <source>
        <dbReference type="ARBA" id="ARBA00022448"/>
    </source>
</evidence>
<evidence type="ECO:0000256" key="6">
    <source>
        <dbReference type="PIRSR" id="PIRSR000027-1"/>
    </source>
</evidence>
<evidence type="ECO:0000256" key="3">
    <source>
        <dbReference type="ARBA" id="ARBA00022723"/>
    </source>
</evidence>
<accession>A0A1M7ZR84</accession>
<organism evidence="9 10">
    <name type="scientific">Pseudoxanthobacter soli DSM 19599</name>
    <dbReference type="NCBI Taxonomy" id="1123029"/>
    <lineage>
        <taxon>Bacteria</taxon>
        <taxon>Pseudomonadati</taxon>
        <taxon>Pseudomonadota</taxon>
        <taxon>Alphaproteobacteria</taxon>
        <taxon>Hyphomicrobiales</taxon>
        <taxon>Segnochrobactraceae</taxon>
        <taxon>Pseudoxanthobacter</taxon>
    </lineage>
</organism>
<dbReference type="InterPro" id="IPR015984">
    <property type="entry name" value="Cyt_c_prime_subgr"/>
</dbReference>
<keyword evidence="10" id="KW-1185">Reference proteome</keyword>
<keyword evidence="8" id="KW-0732">Signal</keyword>
<dbReference type="GO" id="GO:0042597">
    <property type="term" value="C:periplasmic space"/>
    <property type="evidence" value="ECO:0007669"/>
    <property type="project" value="InterPro"/>
</dbReference>
<dbReference type="RefSeq" id="WP_073632175.1">
    <property type="nucleotide sequence ID" value="NZ_FRXO01000013.1"/>
</dbReference>
<evidence type="ECO:0000256" key="5">
    <source>
        <dbReference type="ARBA" id="ARBA00023004"/>
    </source>
</evidence>